<proteinExistence type="predicted"/>
<comment type="caution">
    <text evidence="2">The sequence shown here is derived from an EMBL/GenBank/DDBJ whole genome shotgun (WGS) entry which is preliminary data.</text>
</comment>
<evidence type="ECO:0000313" key="2">
    <source>
        <dbReference type="EMBL" id="NWJ49099.1"/>
    </source>
</evidence>
<evidence type="ECO:0000259" key="1">
    <source>
        <dbReference type="Pfam" id="PF05598"/>
    </source>
</evidence>
<dbReference type="AlphaFoldDB" id="A0A8T7MAE1"/>
<gene>
    <name evidence="2" type="ORF">HXX08_24850</name>
</gene>
<protein>
    <submittedName>
        <fullName evidence="2">Transposase</fullName>
    </submittedName>
</protein>
<organism evidence="2 3">
    <name type="scientific">Candidatus Chlorohelix allophototropha</name>
    <dbReference type="NCBI Taxonomy" id="3003348"/>
    <lineage>
        <taxon>Bacteria</taxon>
        <taxon>Bacillati</taxon>
        <taxon>Chloroflexota</taxon>
        <taxon>Chloroflexia</taxon>
        <taxon>Candidatus Chloroheliales</taxon>
        <taxon>Candidatus Chloroheliaceae</taxon>
        <taxon>Candidatus Chlorohelix</taxon>
    </lineage>
</organism>
<sequence length="200" mass="22730">MSLQPENLNPIPAQTSLIAHSAFPNGNTYMTMRDVLGTFYCDQDFVDLFPLRGQHALAPWRLALITILQFAENLTDRQAANAVRARIDWKYALGLELSDCGFDYSVLSEFRTRLLAGQAEQQLFELMLKEFKQRGLLKPGGKQRTDSTHVLAAVRELNRTEGIAETLRAALNAVALVAPTWLRWSEPWNTRPQTKKKWVE</sequence>
<dbReference type="EMBL" id="JACATZ010000003">
    <property type="protein sequence ID" value="NWJ49099.1"/>
    <property type="molecule type" value="Genomic_DNA"/>
</dbReference>
<feature type="domain" description="Transposase InsH N-terminal" evidence="1">
    <location>
        <begin position="22"/>
        <end position="113"/>
    </location>
</feature>
<dbReference type="Proteomes" id="UP000521676">
    <property type="component" value="Unassembled WGS sequence"/>
</dbReference>
<evidence type="ECO:0000313" key="3">
    <source>
        <dbReference type="Proteomes" id="UP000521676"/>
    </source>
</evidence>
<name>A0A8T7MAE1_9CHLR</name>
<accession>A0A8T7MAE1</accession>
<dbReference type="Pfam" id="PF05598">
    <property type="entry name" value="DUF772"/>
    <property type="match status" value="1"/>
</dbReference>
<dbReference type="InterPro" id="IPR008490">
    <property type="entry name" value="Transposase_InsH_N"/>
</dbReference>
<reference evidence="2 3" key="1">
    <citation type="submission" date="2020-06" db="EMBL/GenBank/DDBJ databases">
        <title>Anoxygenic phototrophic Chloroflexota member uses a Type I reaction center.</title>
        <authorList>
            <person name="Tsuji J.M."/>
            <person name="Shaw N.A."/>
            <person name="Nagashima S."/>
            <person name="Venkiteswaran J."/>
            <person name="Schiff S.L."/>
            <person name="Hanada S."/>
            <person name="Tank M."/>
            <person name="Neufeld J.D."/>
        </authorList>
    </citation>
    <scope>NUCLEOTIDE SEQUENCE [LARGE SCALE GENOMIC DNA]</scope>
    <source>
        <strain evidence="2">L227-S17</strain>
    </source>
</reference>